<keyword evidence="2" id="KW-1185">Reference proteome</keyword>
<gene>
    <name evidence="1" type="ORF">CDAR_367471</name>
</gene>
<sequence>MQMQFPSMRKSAKTPAEVEELPGLEAVWSRTSNNSNDPNLWTGTSDYHVVAAAHSNDHLTLFFRAAHSPCSSPTFEPFLCSFRLLSLGRSTLLMSEINWFGWVSTRFVQPIRLP</sequence>
<dbReference type="EMBL" id="BPLQ01007897">
    <property type="protein sequence ID" value="GIY33063.1"/>
    <property type="molecule type" value="Genomic_DNA"/>
</dbReference>
<accession>A0AAV4SN21</accession>
<organism evidence="1 2">
    <name type="scientific">Caerostris darwini</name>
    <dbReference type="NCBI Taxonomy" id="1538125"/>
    <lineage>
        <taxon>Eukaryota</taxon>
        <taxon>Metazoa</taxon>
        <taxon>Ecdysozoa</taxon>
        <taxon>Arthropoda</taxon>
        <taxon>Chelicerata</taxon>
        <taxon>Arachnida</taxon>
        <taxon>Araneae</taxon>
        <taxon>Araneomorphae</taxon>
        <taxon>Entelegynae</taxon>
        <taxon>Araneoidea</taxon>
        <taxon>Araneidae</taxon>
        <taxon>Caerostris</taxon>
    </lineage>
</organism>
<name>A0AAV4SN21_9ARAC</name>
<dbReference type="AlphaFoldDB" id="A0AAV4SN21"/>
<dbReference type="Proteomes" id="UP001054837">
    <property type="component" value="Unassembled WGS sequence"/>
</dbReference>
<evidence type="ECO:0000313" key="1">
    <source>
        <dbReference type="EMBL" id="GIY33063.1"/>
    </source>
</evidence>
<protein>
    <submittedName>
        <fullName evidence="1">Uncharacterized protein</fullName>
    </submittedName>
</protein>
<proteinExistence type="predicted"/>
<comment type="caution">
    <text evidence="1">The sequence shown here is derived from an EMBL/GenBank/DDBJ whole genome shotgun (WGS) entry which is preliminary data.</text>
</comment>
<reference evidence="1 2" key="1">
    <citation type="submission" date="2021-06" db="EMBL/GenBank/DDBJ databases">
        <title>Caerostris darwini draft genome.</title>
        <authorList>
            <person name="Kono N."/>
            <person name="Arakawa K."/>
        </authorList>
    </citation>
    <scope>NUCLEOTIDE SEQUENCE [LARGE SCALE GENOMIC DNA]</scope>
</reference>
<evidence type="ECO:0000313" key="2">
    <source>
        <dbReference type="Proteomes" id="UP001054837"/>
    </source>
</evidence>